<comment type="caution">
    <text evidence="1">The sequence shown here is derived from an EMBL/GenBank/DDBJ whole genome shotgun (WGS) entry which is preliminary data.</text>
</comment>
<accession>A0AAN2TQX0</accession>
<evidence type="ECO:0000313" key="1">
    <source>
        <dbReference type="EMBL" id="CEG30582.1"/>
    </source>
</evidence>
<dbReference type="EMBL" id="CCXW01000001">
    <property type="protein sequence ID" value="CEG30582.1"/>
    <property type="molecule type" value="Genomic_DNA"/>
</dbReference>
<sequence length="29" mass="3548">MQLQGRKKAEHSKTIGNAYKWNEWQAEEW</sequence>
<dbReference type="AlphaFoldDB" id="A0AAN2TQX0"/>
<organism evidence="1 2">
    <name type="scientific">Peribacillus simplex</name>
    <dbReference type="NCBI Taxonomy" id="1478"/>
    <lineage>
        <taxon>Bacteria</taxon>
        <taxon>Bacillati</taxon>
        <taxon>Bacillota</taxon>
        <taxon>Bacilli</taxon>
        <taxon>Bacillales</taxon>
        <taxon>Bacillaceae</taxon>
        <taxon>Peribacillus</taxon>
    </lineage>
</organism>
<proteinExistence type="predicted"/>
<name>A0AAN2TQX0_9BACI</name>
<dbReference type="Proteomes" id="UP000182110">
    <property type="component" value="Unassembled WGS sequence"/>
</dbReference>
<evidence type="ECO:0000313" key="2">
    <source>
        <dbReference type="Proteomes" id="UP000182110"/>
    </source>
</evidence>
<gene>
    <name evidence="1" type="ORF">BN1180_00693</name>
</gene>
<keyword evidence="2" id="KW-1185">Reference proteome</keyword>
<protein>
    <submittedName>
        <fullName evidence="1">Uncharacterized protein</fullName>
    </submittedName>
</protein>
<reference evidence="1 2" key="1">
    <citation type="journal article" date="2014" name="Genome Announc.">
        <title>Genome Sequence of Bacillus simplex Strain P558, Isolated from a Human Fecal Sample.</title>
        <authorList>
            <person name="Croce O."/>
            <person name="Hugon P."/>
            <person name="Lagier J.C."/>
            <person name="Bibi F."/>
            <person name="Robert C."/>
            <person name="Azhar E.I."/>
            <person name="Raoult D."/>
            <person name="Fournier P.E."/>
        </authorList>
    </citation>
    <scope>NUCLEOTIDE SEQUENCE [LARGE SCALE GENOMIC DNA]</scope>
    <source>
        <strain evidence="1 2">P558</strain>
    </source>
</reference>